<accession>A0A0R2ALL3</accession>
<sequence length="1082" mass="117974">MLLVTKDVLQIKGVAERQMKKNKTITALCVSLLALSSSNSLVYAATTEASSASSQTKVATSSQATSSSSTSATSSQFGQAQSSQNASTSSQTVSVSSLSGNTLSSAALTQSLWATSTREELAPGVWYDSNHSDMLEITSADGLINWINHVNSRDWKYLYKNVQLDTSIDLAGKSVPTLNKFERTFDGKGNSIKNWNYGGSSSSAINENSGTFRDLTIDTTISGTNMSFINNNTGHLDRVHFNVKMEGADNSFIKTNSGYLNDVEYDGVINGSAATFIGVNKGTINNMIMDGSLYGSAVSLVGVNNNGTVNVTLAKQAVIDGVDVSVITLDAGTSNLTWSPGCQVNDHITNVNELQRFSFLVATGQNKINGILDKDIDAGNKLIPPIGYYNNYYRMGIWDALKEIIDIVLHCGGVGNILQVIWDFLFGRDVVYTTRYEGTFDGNGHTISNFYSDGSYASFMYENAGTVKRLEITGKVSGYASGFISKNDGSIQDCIVDMDLGSWGQSSGFTYNENNGTIRNTFYVGSLSNNAAYTGNEKGVHDFYYYPTSGGKDNRNATKVTKEAVESGKITQLLNETRAANSDWSWVQVVERRVPREIASRPGFNNGSNTVVKQQADKPTINNIDRTDKSLRVNAQLDGKFGEAEYLLKDSAGHKIGDWQSSNEFTKLSPDTEYTVYVKYKGNDKYLASDAVSQKVKTKREGPKIEITEDDVKRSTTSLEVTKQFDSSFGDVRYQLRDTQGKVVRDWQSEPKFTDLKPGEKYQLVVQTQGNDDYMPSAEASVTVKTVSIPKPDVTADNIYGGTDSFNVKFSPNLKYGQAEYELTDNNGKVIRTWQASSEFKDLDLASDAIYQIHVRYHDQELKAFSDETIVKIMKAPTVTIASKNANSLKVADLADTDKYGQAEYALSPSDLTAKATDSTIGKLDSDTNYIVYARRAGKGDYPPSAIGQVADKTDIAHATIRIPTTIKTGESGNYVTAEADNFSLGYKGQVNVSISGGISNGQATLTRQNDPVGRKTKTKLLIDKKHVGMTGDSEVPVVSYTNEAHDGESEISFTDPREVDPLTPTGFYTGNITFKVTYNEQ</sequence>
<keyword evidence="4" id="KW-1185">Reference proteome</keyword>
<comment type="caution">
    <text evidence="3">The sequence shown here is derived from an EMBL/GenBank/DDBJ whole genome shotgun (WGS) entry which is preliminary data.</text>
</comment>
<proteinExistence type="predicted"/>
<feature type="region of interest" description="Disordered" evidence="1">
    <location>
        <begin position="54"/>
        <end position="83"/>
    </location>
</feature>
<protein>
    <submittedName>
        <fullName evidence="3">Uncharacterized protein</fullName>
    </submittedName>
</protein>
<feature type="chain" id="PRO_5006414923" evidence="2">
    <location>
        <begin position="45"/>
        <end position="1082"/>
    </location>
</feature>
<feature type="signal peptide" evidence="2">
    <location>
        <begin position="1"/>
        <end position="44"/>
    </location>
</feature>
<reference evidence="3 4" key="1">
    <citation type="journal article" date="2015" name="Genome Announc.">
        <title>Expanding the biotechnology potential of lactobacilli through comparative genomics of 213 strains and associated genera.</title>
        <authorList>
            <person name="Sun Z."/>
            <person name="Harris H.M."/>
            <person name="McCann A."/>
            <person name="Guo C."/>
            <person name="Argimon S."/>
            <person name="Zhang W."/>
            <person name="Yang X."/>
            <person name="Jeffery I.B."/>
            <person name="Cooney J.C."/>
            <person name="Kagawa T.F."/>
            <person name="Liu W."/>
            <person name="Song Y."/>
            <person name="Salvetti E."/>
            <person name="Wrobel A."/>
            <person name="Rasinkangas P."/>
            <person name="Parkhill J."/>
            <person name="Rea M.C."/>
            <person name="O'Sullivan O."/>
            <person name="Ritari J."/>
            <person name="Douillard F.P."/>
            <person name="Paul Ross R."/>
            <person name="Yang R."/>
            <person name="Briner A.E."/>
            <person name="Felis G.E."/>
            <person name="de Vos W.M."/>
            <person name="Barrangou R."/>
            <person name="Klaenhammer T.R."/>
            <person name="Caufield P.W."/>
            <person name="Cui Y."/>
            <person name="Zhang H."/>
            <person name="O'Toole P.W."/>
        </authorList>
    </citation>
    <scope>NUCLEOTIDE SEQUENCE [LARGE SCALE GENOMIC DNA]</scope>
    <source>
        <strain evidence="3 4">DSM 20509</strain>
    </source>
</reference>
<dbReference type="Gene3D" id="2.160.20.110">
    <property type="match status" value="1"/>
</dbReference>
<dbReference type="PATRIC" id="fig|1423718.3.peg.105"/>
<organism evidence="3 4">
    <name type="scientific">Ligilactobacillus agilis DSM 20509</name>
    <dbReference type="NCBI Taxonomy" id="1423718"/>
    <lineage>
        <taxon>Bacteria</taxon>
        <taxon>Bacillati</taxon>
        <taxon>Bacillota</taxon>
        <taxon>Bacilli</taxon>
        <taxon>Lactobacillales</taxon>
        <taxon>Lactobacillaceae</taxon>
        <taxon>Ligilactobacillus</taxon>
    </lineage>
</organism>
<evidence type="ECO:0000256" key="1">
    <source>
        <dbReference type="SAM" id="MobiDB-lite"/>
    </source>
</evidence>
<keyword evidence="2" id="KW-0732">Signal</keyword>
<gene>
    <name evidence="3" type="ORF">FC14_GL000102</name>
</gene>
<name>A0A0R2ALL3_9LACO</name>
<evidence type="ECO:0000256" key="2">
    <source>
        <dbReference type="SAM" id="SignalP"/>
    </source>
</evidence>
<dbReference type="EMBL" id="AYYP01000046">
    <property type="protein sequence ID" value="KRM63980.1"/>
    <property type="molecule type" value="Genomic_DNA"/>
</dbReference>
<evidence type="ECO:0000313" key="3">
    <source>
        <dbReference type="EMBL" id="KRM63980.1"/>
    </source>
</evidence>
<dbReference type="AlphaFoldDB" id="A0A0R2ALL3"/>
<evidence type="ECO:0000313" key="4">
    <source>
        <dbReference type="Proteomes" id="UP000051008"/>
    </source>
</evidence>
<dbReference type="Proteomes" id="UP000051008">
    <property type="component" value="Unassembled WGS sequence"/>
</dbReference>